<comment type="similarity">
    <text evidence="1">Belongs to the 4-hydroxybenzoyl-CoA thioesterase family.</text>
</comment>
<dbReference type="RefSeq" id="WP_173956052.1">
    <property type="nucleotide sequence ID" value="NZ_CP028942.1"/>
</dbReference>
<dbReference type="PIRSF" id="PIRSF003230">
    <property type="entry name" value="YbgC"/>
    <property type="match status" value="1"/>
</dbReference>
<dbReference type="InterPro" id="IPR006684">
    <property type="entry name" value="YbgC/YbaW"/>
</dbReference>
<sequence length="147" mass="17013">MTNSTNPNPSALAEFTYVHRVCYSDTDAAGFVYHGRYLEIFERSRAEWLAQRGQSPTKLMNEFNIVMPVRELTMNFYKPGRLDDLLHIDQVIEHRGRTQVSVKQTAQRKLPDSDEMQVIASATLHIVCVDTNTLKPKAWPEWLFQDQ</sequence>
<dbReference type="InterPro" id="IPR006683">
    <property type="entry name" value="Thioestr_dom"/>
</dbReference>
<feature type="domain" description="Thioesterase" evidence="3">
    <location>
        <begin position="30"/>
        <end position="106"/>
    </location>
</feature>
<gene>
    <name evidence="4" type="ORF">DCO17_07045</name>
</gene>
<accession>A0A6M9Q073</accession>
<dbReference type="InterPro" id="IPR050563">
    <property type="entry name" value="4-hydroxybenzoyl-CoA_TE"/>
</dbReference>
<evidence type="ECO:0000259" key="3">
    <source>
        <dbReference type="Pfam" id="PF03061"/>
    </source>
</evidence>
<evidence type="ECO:0000256" key="1">
    <source>
        <dbReference type="ARBA" id="ARBA00005953"/>
    </source>
</evidence>
<protein>
    <submittedName>
        <fullName evidence="4">Thioesterase</fullName>
    </submittedName>
</protein>
<dbReference type="PANTHER" id="PTHR31793">
    <property type="entry name" value="4-HYDROXYBENZOYL-COA THIOESTERASE FAMILY MEMBER"/>
    <property type="match status" value="1"/>
</dbReference>
<dbReference type="CDD" id="cd00586">
    <property type="entry name" value="4HBT"/>
    <property type="match status" value="1"/>
</dbReference>
<dbReference type="Gene3D" id="3.10.129.10">
    <property type="entry name" value="Hotdog Thioesterase"/>
    <property type="match status" value="1"/>
</dbReference>
<dbReference type="KEGG" id="ptrp:DCO17_07045"/>
<evidence type="ECO:0000256" key="2">
    <source>
        <dbReference type="ARBA" id="ARBA00022801"/>
    </source>
</evidence>
<dbReference type="AlphaFoldDB" id="A0A6M9Q073"/>
<dbReference type="Pfam" id="PF03061">
    <property type="entry name" value="4HBT"/>
    <property type="match status" value="1"/>
</dbReference>
<evidence type="ECO:0000313" key="5">
    <source>
        <dbReference type="Proteomes" id="UP000503312"/>
    </source>
</evidence>
<reference evidence="4 5" key="1">
    <citation type="submission" date="2018-04" db="EMBL/GenBank/DDBJ databases">
        <title>Polynucleobacter sp. UH21B genome.</title>
        <authorList>
            <person name="Hahn M.W."/>
        </authorList>
    </citation>
    <scope>NUCLEOTIDE SEQUENCE [LARGE SCALE GENOMIC DNA]</scope>
    <source>
        <strain evidence="4 5">MWH-UH21B</strain>
    </source>
</reference>
<dbReference type="InterPro" id="IPR029069">
    <property type="entry name" value="HotDog_dom_sf"/>
</dbReference>
<keyword evidence="2" id="KW-0378">Hydrolase</keyword>
<name>A0A6M9Q073_9BURK</name>
<dbReference type="NCBIfam" id="TIGR00051">
    <property type="entry name" value="YbgC/FadM family acyl-CoA thioesterase"/>
    <property type="match status" value="1"/>
</dbReference>
<dbReference type="EMBL" id="CP028942">
    <property type="protein sequence ID" value="QKM65008.1"/>
    <property type="molecule type" value="Genomic_DNA"/>
</dbReference>
<organism evidence="4 5">
    <name type="scientific">Polynucleobacter tropicus</name>
    <dbReference type="NCBI Taxonomy" id="1743174"/>
    <lineage>
        <taxon>Bacteria</taxon>
        <taxon>Pseudomonadati</taxon>
        <taxon>Pseudomonadota</taxon>
        <taxon>Betaproteobacteria</taxon>
        <taxon>Burkholderiales</taxon>
        <taxon>Burkholderiaceae</taxon>
        <taxon>Polynucleobacter</taxon>
    </lineage>
</organism>
<dbReference type="SUPFAM" id="SSF54637">
    <property type="entry name" value="Thioesterase/thiol ester dehydrase-isomerase"/>
    <property type="match status" value="1"/>
</dbReference>
<proteinExistence type="inferred from homology"/>
<evidence type="ECO:0000313" key="4">
    <source>
        <dbReference type="EMBL" id="QKM65008.1"/>
    </source>
</evidence>
<keyword evidence="5" id="KW-1185">Reference proteome</keyword>
<dbReference type="GO" id="GO:0047617">
    <property type="term" value="F:fatty acyl-CoA hydrolase activity"/>
    <property type="evidence" value="ECO:0007669"/>
    <property type="project" value="TreeGrafter"/>
</dbReference>
<dbReference type="PANTHER" id="PTHR31793:SF37">
    <property type="entry name" value="ACYL-COA THIOESTER HYDROLASE YBGC"/>
    <property type="match status" value="1"/>
</dbReference>
<dbReference type="Proteomes" id="UP000503312">
    <property type="component" value="Chromosome"/>
</dbReference>